<feature type="region of interest" description="Disordered" evidence="5">
    <location>
        <begin position="327"/>
        <end position="372"/>
    </location>
</feature>
<accession>A0A0K9Q471</accession>
<comment type="function">
    <text evidence="3">Binds double-stranded RNA.</text>
</comment>
<dbReference type="GO" id="GO:0003723">
    <property type="term" value="F:RNA binding"/>
    <property type="evidence" value="ECO:0007669"/>
    <property type="project" value="UniProtKB-UniRule"/>
</dbReference>
<evidence type="ECO:0000256" key="2">
    <source>
        <dbReference type="ARBA" id="ARBA00022884"/>
    </source>
</evidence>
<evidence type="ECO:0000256" key="5">
    <source>
        <dbReference type="SAM" id="MobiDB-lite"/>
    </source>
</evidence>
<dbReference type="AlphaFoldDB" id="A0A0K9Q471"/>
<dbReference type="InterPro" id="IPR014720">
    <property type="entry name" value="dsRBD_dom"/>
</dbReference>
<feature type="domain" description="DRBM" evidence="6">
    <location>
        <begin position="208"/>
        <end position="276"/>
    </location>
</feature>
<feature type="domain" description="DRBM" evidence="6">
    <location>
        <begin position="132"/>
        <end position="201"/>
    </location>
</feature>
<gene>
    <name evidence="7" type="ORF">ZOSMA_107G00810</name>
</gene>
<protein>
    <recommendedName>
        <fullName evidence="6">DRBM domain-containing protein</fullName>
    </recommendedName>
</protein>
<dbReference type="OMA" id="FPQPSLC"/>
<reference evidence="8" key="1">
    <citation type="journal article" date="2016" name="Nature">
        <title>The genome of the seagrass Zostera marina reveals angiosperm adaptation to the sea.</title>
        <authorList>
            <person name="Olsen J.L."/>
            <person name="Rouze P."/>
            <person name="Verhelst B."/>
            <person name="Lin Y.-C."/>
            <person name="Bayer T."/>
            <person name="Collen J."/>
            <person name="Dattolo E."/>
            <person name="De Paoli E."/>
            <person name="Dittami S."/>
            <person name="Maumus F."/>
            <person name="Michel G."/>
            <person name="Kersting A."/>
            <person name="Lauritano C."/>
            <person name="Lohaus R."/>
            <person name="Toepel M."/>
            <person name="Tonon T."/>
            <person name="Vanneste K."/>
            <person name="Amirebrahimi M."/>
            <person name="Brakel J."/>
            <person name="Bostroem C."/>
            <person name="Chovatia M."/>
            <person name="Grimwood J."/>
            <person name="Jenkins J.W."/>
            <person name="Jueterbock A."/>
            <person name="Mraz A."/>
            <person name="Stam W.T."/>
            <person name="Tice H."/>
            <person name="Bornberg-Bauer E."/>
            <person name="Green P.J."/>
            <person name="Pearson G.A."/>
            <person name="Procaccini G."/>
            <person name="Duarte C.M."/>
            <person name="Schmutz J."/>
            <person name="Reusch T.B.H."/>
            <person name="Van de Peer Y."/>
        </authorList>
    </citation>
    <scope>NUCLEOTIDE SEQUENCE [LARGE SCALE GENOMIC DNA]</scope>
    <source>
        <strain evidence="8">cv. Finnish</strain>
    </source>
</reference>
<evidence type="ECO:0000256" key="3">
    <source>
        <dbReference type="ARBA" id="ARBA00037597"/>
    </source>
</evidence>
<evidence type="ECO:0000256" key="1">
    <source>
        <dbReference type="ARBA" id="ARBA00022737"/>
    </source>
</evidence>
<keyword evidence="2 4" id="KW-0694">RNA-binding</keyword>
<sequence>MNKSRLNKLCQQHKFLPPEFEVERIGPDHDPRFKATVSIGELTFSGMDFCKSTKVAHSQAAGVALNHFISLFSTEPKIELPDAPVDGNVGVLGSLNETFVQSNEQPQLQEPTNSIPNVSEIETRNALDFAFACKSRLQNYAQKKKCGLPFYSTVQESSSTPPRFKATVTVQGKSYEGQIFANSIKAAENEAAKYALSFFPELPNEDDIYKNILQTLLQKEMKPLPIYKTAMDGPSHIPSFVSTVDIEGEQFVGKSAKSKKQAEQNAAKVAYNILFNEYKLMKPKSQSQHVSQQLVSQPSSNEPLSVICGENKEVSVFSIDPIHSIPELPTSRKNLNTSHPHDVSADTEDQTASKKTKIQLTQKLSSSKEKHSSDSSLLIPDLLQAIANENIAQRQKKVFIVPAKSGMVIPEGATILSSSDDSWVAFNINASN</sequence>
<proteinExistence type="predicted"/>
<dbReference type="STRING" id="29655.A0A0K9Q471"/>
<evidence type="ECO:0000313" key="8">
    <source>
        <dbReference type="Proteomes" id="UP000036987"/>
    </source>
</evidence>
<evidence type="ECO:0000259" key="6">
    <source>
        <dbReference type="PROSITE" id="PS50137"/>
    </source>
</evidence>
<keyword evidence="8" id="KW-1185">Reference proteome</keyword>
<dbReference type="EMBL" id="LFYR01000090">
    <property type="protein sequence ID" value="KMZ76083.1"/>
    <property type="molecule type" value="Genomic_DNA"/>
</dbReference>
<dbReference type="SUPFAM" id="SSF54768">
    <property type="entry name" value="dsRNA-binding domain-like"/>
    <property type="match status" value="3"/>
</dbReference>
<comment type="caution">
    <text evidence="7">The sequence shown here is derived from an EMBL/GenBank/DDBJ whole genome shotgun (WGS) entry which is preliminary data.</text>
</comment>
<organism evidence="7 8">
    <name type="scientific">Zostera marina</name>
    <name type="common">Eelgrass</name>
    <dbReference type="NCBI Taxonomy" id="29655"/>
    <lineage>
        <taxon>Eukaryota</taxon>
        <taxon>Viridiplantae</taxon>
        <taxon>Streptophyta</taxon>
        <taxon>Embryophyta</taxon>
        <taxon>Tracheophyta</taxon>
        <taxon>Spermatophyta</taxon>
        <taxon>Magnoliopsida</taxon>
        <taxon>Liliopsida</taxon>
        <taxon>Zosteraceae</taxon>
        <taxon>Zostera</taxon>
    </lineage>
</organism>
<feature type="domain" description="DRBM" evidence="6">
    <location>
        <begin position="1"/>
        <end position="70"/>
    </location>
</feature>
<name>A0A0K9Q471_ZOSMR</name>
<dbReference type="PROSITE" id="PS50137">
    <property type="entry name" value="DS_RBD"/>
    <property type="match status" value="3"/>
</dbReference>
<dbReference type="OrthoDB" id="5988181at2759"/>
<dbReference type="Pfam" id="PF00035">
    <property type="entry name" value="dsrm"/>
    <property type="match status" value="3"/>
</dbReference>
<dbReference type="PANTHER" id="PTHR46031:SF26">
    <property type="entry name" value="DOUBLE-STRANDED RNA-BINDING PROTEIN 2"/>
    <property type="match status" value="1"/>
</dbReference>
<dbReference type="PANTHER" id="PTHR46031">
    <property type="match status" value="1"/>
</dbReference>
<keyword evidence="1" id="KW-0677">Repeat</keyword>
<dbReference type="Gene3D" id="3.30.160.20">
    <property type="match status" value="3"/>
</dbReference>
<dbReference type="SMART" id="SM00358">
    <property type="entry name" value="DSRM"/>
    <property type="match status" value="3"/>
</dbReference>
<dbReference type="Proteomes" id="UP000036987">
    <property type="component" value="Unassembled WGS sequence"/>
</dbReference>
<evidence type="ECO:0000313" key="7">
    <source>
        <dbReference type="EMBL" id="KMZ76083.1"/>
    </source>
</evidence>
<evidence type="ECO:0000256" key="4">
    <source>
        <dbReference type="PROSITE-ProRule" id="PRU00266"/>
    </source>
</evidence>